<dbReference type="OrthoDB" id="9816297at2"/>
<dbReference type="CDD" id="cd02038">
    <property type="entry name" value="FlhG-like"/>
    <property type="match status" value="1"/>
</dbReference>
<dbReference type="PIRSF" id="PIRSF003092">
    <property type="entry name" value="MinD"/>
    <property type="match status" value="1"/>
</dbReference>
<keyword evidence="2" id="KW-0067">ATP-binding</keyword>
<reference evidence="3 4" key="1">
    <citation type="submission" date="2017-06" db="EMBL/GenBank/DDBJ databases">
        <authorList>
            <person name="Kim H.J."/>
            <person name="Triplett B.A."/>
        </authorList>
    </citation>
    <scope>NUCLEOTIDE SEQUENCE [LARGE SCALE GENOMIC DNA]</scope>
    <source>
        <strain evidence="3 4">SCA</strain>
    </source>
</reference>
<keyword evidence="1" id="KW-0547">Nucleotide-binding</keyword>
<organism evidence="3 4">
    <name type="scientific">Anaerovirgula multivorans</name>
    <dbReference type="NCBI Taxonomy" id="312168"/>
    <lineage>
        <taxon>Bacteria</taxon>
        <taxon>Bacillati</taxon>
        <taxon>Bacillota</taxon>
        <taxon>Clostridia</taxon>
        <taxon>Peptostreptococcales</taxon>
        <taxon>Natronincolaceae</taxon>
        <taxon>Anaerovirgula</taxon>
    </lineage>
</organism>
<dbReference type="Pfam" id="PF10609">
    <property type="entry name" value="ParA"/>
    <property type="match status" value="1"/>
</dbReference>
<evidence type="ECO:0000256" key="2">
    <source>
        <dbReference type="ARBA" id="ARBA00022840"/>
    </source>
</evidence>
<evidence type="ECO:0000256" key="1">
    <source>
        <dbReference type="ARBA" id="ARBA00022741"/>
    </source>
</evidence>
<dbReference type="EMBL" id="FZOJ01000001">
    <property type="protein sequence ID" value="SNR89457.1"/>
    <property type="molecule type" value="Genomic_DNA"/>
</dbReference>
<keyword evidence="3" id="KW-0282">Flagellum</keyword>
<protein>
    <submittedName>
        <fullName evidence="3">Flagellar biosynthesis protein FlhG</fullName>
    </submittedName>
</protein>
<dbReference type="GO" id="GO:0016887">
    <property type="term" value="F:ATP hydrolysis activity"/>
    <property type="evidence" value="ECO:0007669"/>
    <property type="project" value="TreeGrafter"/>
</dbReference>
<dbReference type="PANTHER" id="PTHR43384">
    <property type="entry name" value="SEPTUM SITE-DETERMINING PROTEIN MIND HOMOLOG, CHLOROPLASTIC-RELATED"/>
    <property type="match status" value="1"/>
</dbReference>
<dbReference type="InterPro" id="IPR050625">
    <property type="entry name" value="ParA/MinD_ATPase"/>
</dbReference>
<proteinExistence type="predicted"/>
<dbReference type="InterPro" id="IPR027417">
    <property type="entry name" value="P-loop_NTPase"/>
</dbReference>
<evidence type="ECO:0000313" key="3">
    <source>
        <dbReference type="EMBL" id="SNR89457.1"/>
    </source>
</evidence>
<dbReference type="InterPro" id="IPR025501">
    <property type="entry name" value="MinD_FleN"/>
</dbReference>
<keyword evidence="4" id="KW-1185">Reference proteome</keyword>
<dbReference type="InterPro" id="IPR033756">
    <property type="entry name" value="YlxH/NBP35"/>
</dbReference>
<dbReference type="GO" id="GO:0005829">
    <property type="term" value="C:cytosol"/>
    <property type="evidence" value="ECO:0007669"/>
    <property type="project" value="TreeGrafter"/>
</dbReference>
<dbReference type="Proteomes" id="UP000198304">
    <property type="component" value="Unassembled WGS sequence"/>
</dbReference>
<sequence length="297" mass="32599">MDQATRLRELITQKKLMSHDSDDVKKIRKNNTRVICVTSGKGGVGKTNFTANLAISLSNQDKKVVVIDADLGLANVDVVLGVISKYTLLDVINHNKDITEIMNTGPNGIKIISGGSGIIDLVDMSKEKLNILIAQFNKIYDDADIILIDTGAGLSKSVLSFVFAAEETIVVTTAEPTSLTDAYAMIKNIALSDKDKKIKVIINRVENVAEGKIAFEKLRNACEKFLNTKIEKLGFLADDHNVSKAVKLQKPFVIEYPNAAISRNIKVIALKLTNSIAEEKDYAKSESFISRVISLFR</sequence>
<accession>A0A239A1C0</accession>
<dbReference type="Gene3D" id="3.40.50.300">
    <property type="entry name" value="P-loop containing nucleotide triphosphate hydrolases"/>
    <property type="match status" value="1"/>
</dbReference>
<dbReference type="GO" id="GO:0051782">
    <property type="term" value="P:negative regulation of cell division"/>
    <property type="evidence" value="ECO:0007669"/>
    <property type="project" value="TreeGrafter"/>
</dbReference>
<keyword evidence="3" id="KW-0966">Cell projection</keyword>
<keyword evidence="3" id="KW-0969">Cilium</keyword>
<dbReference type="GO" id="GO:0005524">
    <property type="term" value="F:ATP binding"/>
    <property type="evidence" value="ECO:0007669"/>
    <property type="project" value="UniProtKB-KW"/>
</dbReference>
<evidence type="ECO:0000313" key="4">
    <source>
        <dbReference type="Proteomes" id="UP000198304"/>
    </source>
</evidence>
<dbReference type="InterPro" id="IPR033875">
    <property type="entry name" value="FlhG"/>
</dbReference>
<dbReference type="AlphaFoldDB" id="A0A239A1C0"/>
<dbReference type="GO" id="GO:0009898">
    <property type="term" value="C:cytoplasmic side of plasma membrane"/>
    <property type="evidence" value="ECO:0007669"/>
    <property type="project" value="TreeGrafter"/>
</dbReference>
<gene>
    <name evidence="3" type="ORF">SAMN05446037_1001275</name>
</gene>
<dbReference type="PANTHER" id="PTHR43384:SF4">
    <property type="entry name" value="CELLULOSE BIOSYNTHESIS PROTEIN BCSQ-RELATED"/>
    <property type="match status" value="1"/>
</dbReference>
<dbReference type="RefSeq" id="WP_089281058.1">
    <property type="nucleotide sequence ID" value="NZ_FZOJ01000001.1"/>
</dbReference>
<name>A0A239A1C0_9FIRM</name>
<dbReference type="SUPFAM" id="SSF52540">
    <property type="entry name" value="P-loop containing nucleoside triphosphate hydrolases"/>
    <property type="match status" value="1"/>
</dbReference>